<dbReference type="FunFam" id="3.30.950.10:FF:000002">
    <property type="entry name" value="Ribosomal RNA small subunit methyltransferase I"/>
    <property type="match status" value="1"/>
</dbReference>
<dbReference type="Gene3D" id="3.30.950.10">
    <property type="entry name" value="Methyltransferase, Cobalt-precorrin-4 Transmethylase, Domain 2"/>
    <property type="match status" value="1"/>
</dbReference>
<dbReference type="PANTHER" id="PTHR46111">
    <property type="entry name" value="RIBOSOMAL RNA SMALL SUBUNIT METHYLTRANSFERASE I"/>
    <property type="match status" value="1"/>
</dbReference>
<dbReference type="Gene3D" id="3.40.1010.10">
    <property type="entry name" value="Cobalt-precorrin-4 Transmethylase, Domain 1"/>
    <property type="match status" value="1"/>
</dbReference>
<dbReference type="Pfam" id="PF00590">
    <property type="entry name" value="TP_methylase"/>
    <property type="match status" value="1"/>
</dbReference>
<dbReference type="EMBL" id="CAEZTR010000073">
    <property type="protein sequence ID" value="CAB4581192.1"/>
    <property type="molecule type" value="Genomic_DNA"/>
</dbReference>
<gene>
    <name evidence="8" type="ORF">UFOPK1495_00259</name>
    <name evidence="9" type="ORF">UFOPK1603_00347</name>
    <name evidence="10" type="ORF">UFOPK1711_01206</name>
    <name evidence="11" type="ORF">UFOPK2143_00332</name>
    <name evidence="12" type="ORF">UFOPK2350_00334</name>
</gene>
<reference evidence="9" key="1">
    <citation type="submission" date="2020-05" db="EMBL/GenBank/DDBJ databases">
        <authorList>
            <person name="Chiriac C."/>
            <person name="Salcher M."/>
            <person name="Ghai R."/>
            <person name="Kavagutti S V."/>
        </authorList>
    </citation>
    <scope>NUCLEOTIDE SEQUENCE</scope>
</reference>
<evidence type="ECO:0000313" key="9">
    <source>
        <dbReference type="EMBL" id="CAB4558153.1"/>
    </source>
</evidence>
<evidence type="ECO:0000259" key="6">
    <source>
        <dbReference type="Pfam" id="PF00590"/>
    </source>
</evidence>
<feature type="domain" description="Tetrapyrrole methylase" evidence="6">
    <location>
        <begin position="8"/>
        <end position="209"/>
    </location>
</feature>
<dbReference type="CDD" id="cd11648">
    <property type="entry name" value="RsmI"/>
    <property type="match status" value="1"/>
</dbReference>
<evidence type="ECO:0000256" key="2">
    <source>
        <dbReference type="ARBA" id="ARBA00022552"/>
    </source>
</evidence>
<name>A0A6J6D789_9ZZZZ</name>
<dbReference type="NCBIfam" id="TIGR00096">
    <property type="entry name" value="16S rRNA (cytidine(1402)-2'-O)-methyltransferase"/>
    <property type="match status" value="1"/>
</dbReference>
<dbReference type="InterPro" id="IPR035996">
    <property type="entry name" value="4pyrrol_Methylase_sf"/>
</dbReference>
<dbReference type="PANTHER" id="PTHR46111:SF1">
    <property type="entry name" value="RIBOSOMAL RNA SMALL SUBUNIT METHYLTRANSFERASE I"/>
    <property type="match status" value="1"/>
</dbReference>
<dbReference type="GO" id="GO:0032259">
    <property type="term" value="P:methylation"/>
    <property type="evidence" value="ECO:0007669"/>
    <property type="project" value="UniProtKB-KW"/>
</dbReference>
<dbReference type="PROSITE" id="PS01296">
    <property type="entry name" value="RSMI"/>
    <property type="match status" value="1"/>
</dbReference>
<organism evidence="9">
    <name type="scientific">freshwater metagenome</name>
    <dbReference type="NCBI Taxonomy" id="449393"/>
    <lineage>
        <taxon>unclassified sequences</taxon>
        <taxon>metagenomes</taxon>
        <taxon>ecological metagenomes</taxon>
    </lineage>
</organism>
<keyword evidence="2" id="KW-0698">rRNA processing</keyword>
<evidence type="ECO:0000313" key="8">
    <source>
        <dbReference type="EMBL" id="CAB4542063.1"/>
    </source>
</evidence>
<evidence type="ECO:0000256" key="4">
    <source>
        <dbReference type="ARBA" id="ARBA00022679"/>
    </source>
</evidence>
<dbReference type="InterPro" id="IPR000878">
    <property type="entry name" value="4pyrrol_Mease"/>
</dbReference>
<keyword evidence="3" id="KW-0489">Methyltransferase</keyword>
<evidence type="ECO:0000313" key="12">
    <source>
        <dbReference type="EMBL" id="CAB4670751.1"/>
    </source>
</evidence>
<dbReference type="Pfam" id="PF23016">
    <property type="entry name" value="RsmI_C"/>
    <property type="match status" value="1"/>
</dbReference>
<accession>A0A6J6D789</accession>
<evidence type="ECO:0000259" key="7">
    <source>
        <dbReference type="Pfam" id="PF23016"/>
    </source>
</evidence>
<dbReference type="PIRSF" id="PIRSF005917">
    <property type="entry name" value="MTase_YraL"/>
    <property type="match status" value="1"/>
</dbReference>
<keyword evidence="1" id="KW-0963">Cytoplasm</keyword>
<protein>
    <submittedName>
        <fullName evidence="9">Unannotated protein</fullName>
    </submittedName>
</protein>
<dbReference type="InterPro" id="IPR018063">
    <property type="entry name" value="SAM_MeTrfase_RsmI_CS"/>
</dbReference>
<dbReference type="EMBL" id="CAEZXE010000017">
    <property type="protein sequence ID" value="CAB4670751.1"/>
    <property type="molecule type" value="Genomic_DNA"/>
</dbReference>
<dbReference type="EMBL" id="CAEZVV010000010">
    <property type="protein sequence ID" value="CAB4637352.1"/>
    <property type="molecule type" value="Genomic_DNA"/>
</dbReference>
<evidence type="ECO:0000256" key="1">
    <source>
        <dbReference type="ARBA" id="ARBA00022490"/>
    </source>
</evidence>
<dbReference type="SUPFAM" id="SSF53790">
    <property type="entry name" value="Tetrapyrrole methylase"/>
    <property type="match status" value="1"/>
</dbReference>
<dbReference type="EMBL" id="CAEZTG010000020">
    <property type="protein sequence ID" value="CAB4558153.1"/>
    <property type="molecule type" value="Genomic_DNA"/>
</dbReference>
<feature type="domain" description="RsmI HTH" evidence="7">
    <location>
        <begin position="235"/>
        <end position="279"/>
    </location>
</feature>
<dbReference type="InterPro" id="IPR014776">
    <property type="entry name" value="4pyrrole_Mease_sub2"/>
</dbReference>
<dbReference type="GO" id="GO:0008168">
    <property type="term" value="F:methyltransferase activity"/>
    <property type="evidence" value="ECO:0007669"/>
    <property type="project" value="UniProtKB-KW"/>
</dbReference>
<keyword evidence="5" id="KW-0949">S-adenosyl-L-methionine</keyword>
<proteinExistence type="inferred from homology"/>
<dbReference type="GO" id="GO:0006364">
    <property type="term" value="P:rRNA processing"/>
    <property type="evidence" value="ECO:0007669"/>
    <property type="project" value="UniProtKB-KW"/>
</dbReference>
<dbReference type="InterPro" id="IPR014777">
    <property type="entry name" value="4pyrrole_Mease_sub1"/>
</dbReference>
<dbReference type="HAMAP" id="MF_01877">
    <property type="entry name" value="16SrRNA_methyltr_I"/>
    <property type="match status" value="1"/>
</dbReference>
<evidence type="ECO:0000313" key="11">
    <source>
        <dbReference type="EMBL" id="CAB4637352.1"/>
    </source>
</evidence>
<evidence type="ECO:0000313" key="10">
    <source>
        <dbReference type="EMBL" id="CAB4581192.1"/>
    </source>
</evidence>
<dbReference type="AlphaFoldDB" id="A0A6J6D789"/>
<dbReference type="EMBL" id="CAEZSU010000017">
    <property type="protein sequence ID" value="CAB4542063.1"/>
    <property type="molecule type" value="Genomic_DNA"/>
</dbReference>
<keyword evidence="4" id="KW-0808">Transferase</keyword>
<evidence type="ECO:0000256" key="5">
    <source>
        <dbReference type="ARBA" id="ARBA00022691"/>
    </source>
</evidence>
<dbReference type="InterPro" id="IPR008189">
    <property type="entry name" value="rRNA_ssu_MeTfrase_I"/>
</dbReference>
<dbReference type="InterPro" id="IPR053910">
    <property type="entry name" value="RsmI_HTH"/>
</dbReference>
<dbReference type="FunFam" id="3.40.1010.10:FF:000007">
    <property type="entry name" value="Ribosomal RNA small subunit methyltransferase I"/>
    <property type="match status" value="1"/>
</dbReference>
<sequence length="279" mass="29860">MSSSMSGRLVLVGTPIGNLGDLSPRALEALHQAAVVACEDTRRTGRLLSHFGISSPTYIVVNEHTEGDAAERVLGHVQRGEVVVLVSDAGMPGVSDPGEYLVAQAIAAGITVEVVPGPSAVLHALVASGLTTSRFVFEGFLPRKGSGRALRLRELVDERRTAILFEAPHRLQKTLVDLAEVCGGERRIVLARELTKLHEEIWRGLLAEAIARCEDVDPRGEYVLVLDGAPPVAQATEEEIREAVELALGRGLSKKDAAAEVAELFAVARNRVYEIAIAL</sequence>
<evidence type="ECO:0000256" key="3">
    <source>
        <dbReference type="ARBA" id="ARBA00022603"/>
    </source>
</evidence>